<feature type="compositionally biased region" description="Basic and acidic residues" evidence="1">
    <location>
        <begin position="13"/>
        <end position="22"/>
    </location>
</feature>
<dbReference type="EMBL" id="JAVRQU010000013">
    <property type="protein sequence ID" value="KAK5696203.1"/>
    <property type="molecule type" value="Genomic_DNA"/>
</dbReference>
<sequence>MSATTETAAAPRKQLEGGKPIKDMTQEEINDLMKSIGYKRYTDLLEEQIRDDIKKKTEDEKSSLKIRIELNLDVEVHLTARVKGDIVIGLL</sequence>
<protein>
    <submittedName>
        <fullName evidence="2">Uncharacterized protein</fullName>
    </submittedName>
</protein>
<evidence type="ECO:0000313" key="3">
    <source>
        <dbReference type="Proteomes" id="UP001310594"/>
    </source>
</evidence>
<proteinExistence type="predicted"/>
<accession>A0AAN7VQA2</accession>
<reference evidence="2" key="1">
    <citation type="submission" date="2023-08" db="EMBL/GenBank/DDBJ databases">
        <title>Black Yeasts Isolated from many extreme environments.</title>
        <authorList>
            <person name="Coleine C."/>
            <person name="Stajich J.E."/>
            <person name="Selbmann L."/>
        </authorList>
    </citation>
    <scope>NUCLEOTIDE SEQUENCE</scope>
    <source>
        <strain evidence="2">CCFEE 5810</strain>
    </source>
</reference>
<evidence type="ECO:0000313" key="2">
    <source>
        <dbReference type="EMBL" id="KAK5696203.1"/>
    </source>
</evidence>
<dbReference type="PANTHER" id="PTHR35587:SF3">
    <property type="entry name" value="EXPRESSED PROTEIN"/>
    <property type="match status" value="1"/>
</dbReference>
<organism evidence="2 3">
    <name type="scientific">Elasticomyces elasticus</name>
    <dbReference type="NCBI Taxonomy" id="574655"/>
    <lineage>
        <taxon>Eukaryota</taxon>
        <taxon>Fungi</taxon>
        <taxon>Dikarya</taxon>
        <taxon>Ascomycota</taxon>
        <taxon>Pezizomycotina</taxon>
        <taxon>Dothideomycetes</taxon>
        <taxon>Dothideomycetidae</taxon>
        <taxon>Mycosphaerellales</taxon>
        <taxon>Teratosphaeriaceae</taxon>
        <taxon>Elasticomyces</taxon>
    </lineage>
</organism>
<evidence type="ECO:0000256" key="1">
    <source>
        <dbReference type="SAM" id="MobiDB-lite"/>
    </source>
</evidence>
<dbReference type="Proteomes" id="UP001310594">
    <property type="component" value="Unassembled WGS sequence"/>
</dbReference>
<comment type="caution">
    <text evidence="2">The sequence shown here is derived from an EMBL/GenBank/DDBJ whole genome shotgun (WGS) entry which is preliminary data.</text>
</comment>
<dbReference type="AlphaFoldDB" id="A0AAN7VQA2"/>
<name>A0AAN7VQA2_9PEZI</name>
<dbReference type="PANTHER" id="PTHR35587">
    <property type="entry name" value="EXPRESSED PROTEIN"/>
    <property type="match status" value="1"/>
</dbReference>
<gene>
    <name evidence="2" type="ORF">LTR97_008623</name>
</gene>
<feature type="region of interest" description="Disordered" evidence="1">
    <location>
        <begin position="1"/>
        <end position="22"/>
    </location>
</feature>